<evidence type="ECO:0008006" key="3">
    <source>
        <dbReference type="Google" id="ProtNLM"/>
    </source>
</evidence>
<dbReference type="InterPro" id="IPR021352">
    <property type="entry name" value="DUF2971"/>
</dbReference>
<dbReference type="STRING" id="1685010.A0O34_21540"/>
<dbReference type="KEGG" id="chh:A0O34_21540"/>
<reference evidence="1 2" key="1">
    <citation type="submission" date="2016-04" db="EMBL/GenBank/DDBJ databases">
        <title>Complete Genome Sequence of Chryseobacterium sp. IHBB 10212.</title>
        <authorList>
            <person name="Pal M."/>
            <person name="Swarnkar M.K."/>
            <person name="Kaushal K."/>
            <person name="Chhibber S."/>
            <person name="Singh A.K."/>
            <person name="Gulati A."/>
        </authorList>
    </citation>
    <scope>NUCLEOTIDE SEQUENCE [LARGE SCALE GENOMIC DNA]</scope>
    <source>
        <strain evidence="1 2">IHBB 10212</strain>
    </source>
</reference>
<dbReference type="Proteomes" id="UP000077824">
    <property type="component" value="Chromosome"/>
</dbReference>
<dbReference type="EMBL" id="CP015199">
    <property type="protein sequence ID" value="ANF52946.1"/>
    <property type="molecule type" value="Genomic_DNA"/>
</dbReference>
<dbReference type="AlphaFoldDB" id="A0A172Y1F8"/>
<organism evidence="1 2">
    <name type="scientific">Chryseobacterium glaciei</name>
    <dbReference type="NCBI Taxonomy" id="1685010"/>
    <lineage>
        <taxon>Bacteria</taxon>
        <taxon>Pseudomonadati</taxon>
        <taxon>Bacteroidota</taxon>
        <taxon>Flavobacteriia</taxon>
        <taxon>Flavobacteriales</taxon>
        <taxon>Weeksellaceae</taxon>
        <taxon>Chryseobacterium group</taxon>
        <taxon>Chryseobacterium</taxon>
    </lineage>
</organism>
<evidence type="ECO:0000313" key="1">
    <source>
        <dbReference type="EMBL" id="ANF52946.1"/>
    </source>
</evidence>
<sequence length="257" mass="29965">MFKFYSVPCADLIENLAGSLASIKFSSAFNLNDPYELKFNLVIDPTAQEHRKQYFKNHPSDTEEDFLSWQKHAIKHDGYSWYAEQQIRNEIGQSITLCSFTEGNNSNLMWSHYTANHTGICIEYHPELFEFFRTLDGFVGIGNIIYADTPPSVMGLDKLNIIAEKIMFTKQSEWNYEKERRVILRSNNNTDFIQIERKYIKAIYIGSRTPSDIVKRILEVCQNSDIKVYYGITMGKSYEVSFSEHKEGTGYMRAFWE</sequence>
<dbReference type="Pfam" id="PF11185">
    <property type="entry name" value="DUF2971"/>
    <property type="match status" value="1"/>
</dbReference>
<gene>
    <name evidence="1" type="ORF">A0O34_21540</name>
</gene>
<keyword evidence="2" id="KW-1185">Reference proteome</keyword>
<name>A0A172Y1F8_9FLAO</name>
<protein>
    <recommendedName>
        <fullName evidence="3">DUF2971 domain-containing protein</fullName>
    </recommendedName>
</protein>
<accession>A0A172Y1F8</accession>
<dbReference type="OrthoDB" id="190848at2"/>
<proteinExistence type="predicted"/>
<evidence type="ECO:0000313" key="2">
    <source>
        <dbReference type="Proteomes" id="UP000077824"/>
    </source>
</evidence>
<dbReference type="RefSeq" id="WP_066759248.1">
    <property type="nucleotide sequence ID" value="NZ_CP015199.1"/>
</dbReference>